<keyword evidence="2" id="KW-1185">Reference proteome</keyword>
<reference evidence="1 2" key="1">
    <citation type="submission" date="2011-11" db="EMBL/GenBank/DDBJ databases">
        <title>The Noncontiguous Finished genome of Desulfosporosinus youngiae DSM 17734.</title>
        <authorList>
            <consortium name="US DOE Joint Genome Institute (JGI-PGF)"/>
            <person name="Lucas S."/>
            <person name="Han J."/>
            <person name="Lapidus A."/>
            <person name="Cheng J.-F."/>
            <person name="Goodwin L."/>
            <person name="Pitluck S."/>
            <person name="Peters L."/>
            <person name="Ovchinnikova G."/>
            <person name="Lu M."/>
            <person name="Land M.L."/>
            <person name="Hauser L."/>
            <person name="Pester M."/>
            <person name="Spring S."/>
            <person name="Ollivier B."/>
            <person name="Rattei T."/>
            <person name="Klenk H.-P."/>
            <person name="Wagner M."/>
            <person name="Loy A."/>
            <person name="Woyke T.J."/>
        </authorList>
    </citation>
    <scope>NUCLEOTIDE SEQUENCE [LARGE SCALE GENOMIC DNA]</scope>
    <source>
        <strain evidence="1 2">DSM 17734</strain>
    </source>
</reference>
<accession>H5XVB8</accession>
<sequence>MEELKRLRGFSGLNSVWEVDKVVEKLGDTQAIENLISIINEYDNVKKLMEDYKEIYNRIHNKVTGLQDVNEATAIKEKFENVLETVIEVNTSLEEGVLNSTKTGIMSALTKYKLNLKSLYTDIGNAKILDYFTMDEPLATFKDLDGNEFCIYMDLESTIHIHPDQNYDHDIKVHLKRNNDITKIAYINVNYRGFDSYDYSDNRAINPIEAEITPWIDNFNEDIKSVIGGIIASMKNKIQALKKFDFVCVYSVF</sequence>
<gene>
    <name evidence="1" type="ORF">DesyoDRAFT_2805</name>
</gene>
<protein>
    <submittedName>
        <fullName evidence="1">Uncharacterized protein</fullName>
    </submittedName>
</protein>
<dbReference type="RefSeq" id="WP_007783968.1">
    <property type="nucleotide sequence ID" value="NZ_CM001441.1"/>
</dbReference>
<dbReference type="HOGENOM" id="CLU_1097238_0_0_9"/>
<dbReference type="Proteomes" id="UP000005104">
    <property type="component" value="Chromosome"/>
</dbReference>
<proteinExistence type="predicted"/>
<evidence type="ECO:0000313" key="2">
    <source>
        <dbReference type="Proteomes" id="UP000005104"/>
    </source>
</evidence>
<name>H5XVB8_9FIRM</name>
<evidence type="ECO:0000313" key="1">
    <source>
        <dbReference type="EMBL" id="EHQ89854.1"/>
    </source>
</evidence>
<dbReference type="EMBL" id="CM001441">
    <property type="protein sequence ID" value="EHQ89854.1"/>
    <property type="molecule type" value="Genomic_DNA"/>
</dbReference>
<organism evidence="1 2">
    <name type="scientific">Desulfosporosinus youngiae DSM 17734</name>
    <dbReference type="NCBI Taxonomy" id="768710"/>
    <lineage>
        <taxon>Bacteria</taxon>
        <taxon>Bacillati</taxon>
        <taxon>Bacillota</taxon>
        <taxon>Clostridia</taxon>
        <taxon>Eubacteriales</taxon>
        <taxon>Desulfitobacteriaceae</taxon>
        <taxon>Desulfosporosinus</taxon>
    </lineage>
</organism>
<dbReference type="AlphaFoldDB" id="H5XVB8"/>